<dbReference type="RefSeq" id="XP_008087535.1">
    <property type="nucleotide sequence ID" value="XM_008089344.1"/>
</dbReference>
<evidence type="ECO:0000313" key="2">
    <source>
        <dbReference type="EMBL" id="EPE26216.1"/>
    </source>
</evidence>
<organism evidence="2 3">
    <name type="scientific">Glarea lozoyensis (strain ATCC 20868 / MF5171)</name>
    <dbReference type="NCBI Taxonomy" id="1116229"/>
    <lineage>
        <taxon>Eukaryota</taxon>
        <taxon>Fungi</taxon>
        <taxon>Dikarya</taxon>
        <taxon>Ascomycota</taxon>
        <taxon>Pezizomycotina</taxon>
        <taxon>Leotiomycetes</taxon>
        <taxon>Helotiales</taxon>
        <taxon>Helotiaceae</taxon>
        <taxon>Glarea</taxon>
    </lineage>
</organism>
<feature type="coiled-coil region" evidence="1">
    <location>
        <begin position="77"/>
        <end position="104"/>
    </location>
</feature>
<evidence type="ECO:0000256" key="1">
    <source>
        <dbReference type="SAM" id="Coils"/>
    </source>
</evidence>
<dbReference type="Proteomes" id="UP000016922">
    <property type="component" value="Unassembled WGS sequence"/>
</dbReference>
<dbReference type="HOGENOM" id="CLU_1927826_0_0_1"/>
<proteinExistence type="predicted"/>
<gene>
    <name evidence="2" type="ORF">GLAREA_02128</name>
</gene>
<sequence>MSSIKDGTPRPLFAPRISSIVALGQQSLFRLFQIASCPLAISAVLQRLHIYRNGKLERVVNCNWGFDRRVTSVITVQRAEKGEQERSEARLKEVEREALRMSDAERDEQIKILEEKLRVFSTVRADLGIIF</sequence>
<accession>S3D2E7</accession>
<dbReference type="GeneID" id="19461186"/>
<evidence type="ECO:0000313" key="3">
    <source>
        <dbReference type="Proteomes" id="UP000016922"/>
    </source>
</evidence>
<dbReference type="EMBL" id="KE145371">
    <property type="protein sequence ID" value="EPE26216.1"/>
    <property type="molecule type" value="Genomic_DNA"/>
</dbReference>
<keyword evidence="3" id="KW-1185">Reference proteome</keyword>
<protein>
    <submittedName>
        <fullName evidence="2">Uncharacterized protein</fullName>
    </submittedName>
</protein>
<keyword evidence="1" id="KW-0175">Coiled coil</keyword>
<name>S3D2E7_GLAL2</name>
<reference evidence="2 3" key="1">
    <citation type="journal article" date="2013" name="BMC Genomics">
        <title>Genomics-driven discovery of the pneumocandin biosynthetic gene cluster in the fungus Glarea lozoyensis.</title>
        <authorList>
            <person name="Chen L."/>
            <person name="Yue Q."/>
            <person name="Zhang X."/>
            <person name="Xiang M."/>
            <person name="Wang C."/>
            <person name="Li S."/>
            <person name="Che Y."/>
            <person name="Ortiz-Lopez F.J."/>
            <person name="Bills G.F."/>
            <person name="Liu X."/>
            <person name="An Z."/>
        </authorList>
    </citation>
    <scope>NUCLEOTIDE SEQUENCE [LARGE SCALE GENOMIC DNA]</scope>
    <source>
        <strain evidence="3">ATCC 20868 / MF5171</strain>
    </source>
</reference>
<dbReference type="AlphaFoldDB" id="S3D2E7"/>
<dbReference type="KEGG" id="glz:GLAREA_02128"/>